<evidence type="ECO:0000313" key="2">
    <source>
        <dbReference type="Proteomes" id="UP000183832"/>
    </source>
</evidence>
<accession>A0A1J1I026</accession>
<dbReference type="EMBL" id="CVRI01000037">
    <property type="protein sequence ID" value="CRK93696.1"/>
    <property type="molecule type" value="Genomic_DNA"/>
</dbReference>
<gene>
    <name evidence="1" type="ORF">CLUMA_CG007224</name>
</gene>
<organism evidence="1 2">
    <name type="scientific">Clunio marinus</name>
    <dbReference type="NCBI Taxonomy" id="568069"/>
    <lineage>
        <taxon>Eukaryota</taxon>
        <taxon>Metazoa</taxon>
        <taxon>Ecdysozoa</taxon>
        <taxon>Arthropoda</taxon>
        <taxon>Hexapoda</taxon>
        <taxon>Insecta</taxon>
        <taxon>Pterygota</taxon>
        <taxon>Neoptera</taxon>
        <taxon>Endopterygota</taxon>
        <taxon>Diptera</taxon>
        <taxon>Nematocera</taxon>
        <taxon>Chironomoidea</taxon>
        <taxon>Chironomidae</taxon>
        <taxon>Clunio</taxon>
    </lineage>
</organism>
<reference evidence="1 2" key="1">
    <citation type="submission" date="2015-04" db="EMBL/GenBank/DDBJ databases">
        <authorList>
            <person name="Syromyatnikov M.Y."/>
            <person name="Popov V.N."/>
        </authorList>
    </citation>
    <scope>NUCLEOTIDE SEQUENCE [LARGE SCALE GENOMIC DNA]</scope>
</reference>
<keyword evidence="2" id="KW-1185">Reference proteome</keyword>
<dbReference type="AlphaFoldDB" id="A0A1J1I026"/>
<protein>
    <submittedName>
        <fullName evidence="1">CLUMA_CG007224, isoform A</fullName>
    </submittedName>
</protein>
<sequence length="64" mass="7596">MNNSYALKAIETPFAKLTLYYILALNISPNIMILKLEQKSFFIPYFRYDFWDQTILNASEALQR</sequence>
<proteinExistence type="predicted"/>
<dbReference type="Proteomes" id="UP000183832">
    <property type="component" value="Unassembled WGS sequence"/>
</dbReference>
<name>A0A1J1I026_9DIPT</name>
<evidence type="ECO:0000313" key="1">
    <source>
        <dbReference type="EMBL" id="CRK93696.1"/>
    </source>
</evidence>